<evidence type="ECO:0000313" key="2">
    <source>
        <dbReference type="EMBL" id="WPL19657.1"/>
    </source>
</evidence>
<evidence type="ECO:0000313" key="3">
    <source>
        <dbReference type="Proteomes" id="UP001432180"/>
    </source>
</evidence>
<dbReference type="EMBL" id="CP121472">
    <property type="protein sequence ID" value="WPL19657.1"/>
    <property type="molecule type" value="Genomic_DNA"/>
</dbReference>
<dbReference type="Proteomes" id="UP001432180">
    <property type="component" value="Chromosome"/>
</dbReference>
<keyword evidence="3" id="KW-1185">Reference proteome</keyword>
<protein>
    <recommendedName>
        <fullName evidence="4">DUF1840 domain-containing protein</fullName>
    </recommendedName>
</protein>
<evidence type="ECO:0000256" key="1">
    <source>
        <dbReference type="SAM" id="MobiDB-lite"/>
    </source>
</evidence>
<evidence type="ECO:0008006" key="4">
    <source>
        <dbReference type="Google" id="ProtNLM"/>
    </source>
</evidence>
<dbReference type="InterPro" id="IPR014991">
    <property type="entry name" value="DUF1840"/>
</dbReference>
<name>A0ABZ0SGK0_9GAMM</name>
<feature type="compositionally biased region" description="Basic and acidic residues" evidence="1">
    <location>
        <begin position="61"/>
        <end position="72"/>
    </location>
</feature>
<gene>
    <name evidence="2" type="ORF">Thiowin_04794</name>
</gene>
<reference evidence="2 3" key="1">
    <citation type="journal article" date="2023" name="Microorganisms">
        <title>Thiorhodovibrio frisius and Trv. litoralis spp. nov., Two Novel Members from a Clade of Fastidious Purple Sulfur Bacteria That Exhibit Unique Red-Shifted Light-Harvesting Capabilities.</title>
        <authorList>
            <person name="Methner A."/>
            <person name="Kuzyk S.B."/>
            <person name="Petersen J."/>
            <person name="Bauer S."/>
            <person name="Brinkmann H."/>
            <person name="Sichau K."/>
            <person name="Wanner G."/>
            <person name="Wolf J."/>
            <person name="Neumann-Schaal M."/>
            <person name="Henke P."/>
            <person name="Tank M."/>
            <person name="Sproer C."/>
            <person name="Bunk B."/>
            <person name="Overmann J."/>
        </authorList>
    </citation>
    <scope>NUCLEOTIDE SEQUENCE [LARGE SCALE GENOMIC DNA]</scope>
    <source>
        <strain evidence="2 3">DSM 6702</strain>
    </source>
</reference>
<sequence length="102" mass="11150">MLVKFQSPAHADIVMFGDVALTLLRLMGNSGKVPGALMPEDIPEALGNLKAAVAANPERPLNPERQHSRDAEQPSVSLSRRALPLIHLLETALARDKHVIWE</sequence>
<feature type="region of interest" description="Disordered" evidence="1">
    <location>
        <begin position="55"/>
        <end position="77"/>
    </location>
</feature>
<dbReference type="RefSeq" id="WP_328985405.1">
    <property type="nucleotide sequence ID" value="NZ_CP121472.1"/>
</dbReference>
<dbReference type="Pfam" id="PF08895">
    <property type="entry name" value="DUF1840"/>
    <property type="match status" value="1"/>
</dbReference>
<organism evidence="2 3">
    <name type="scientific">Thiorhodovibrio winogradskyi</name>
    <dbReference type="NCBI Taxonomy" id="77007"/>
    <lineage>
        <taxon>Bacteria</taxon>
        <taxon>Pseudomonadati</taxon>
        <taxon>Pseudomonadota</taxon>
        <taxon>Gammaproteobacteria</taxon>
        <taxon>Chromatiales</taxon>
        <taxon>Chromatiaceae</taxon>
        <taxon>Thiorhodovibrio</taxon>
    </lineage>
</organism>
<accession>A0ABZ0SGK0</accession>
<proteinExistence type="predicted"/>